<gene>
    <name evidence="1" type="ORF">COU90_00540</name>
</gene>
<reference evidence="2" key="1">
    <citation type="submission" date="2017-09" db="EMBL/GenBank/DDBJ databases">
        <title>Depth-based differentiation of microbial function through sediment-hosted aquifers and enrichment of novel symbionts in the deep terrestrial subsurface.</title>
        <authorList>
            <person name="Probst A.J."/>
            <person name="Ladd B."/>
            <person name="Jarett J.K."/>
            <person name="Geller-Mcgrath D.E."/>
            <person name="Sieber C.M.K."/>
            <person name="Emerson J.B."/>
            <person name="Anantharaman K."/>
            <person name="Thomas B.C."/>
            <person name="Malmstrom R."/>
            <person name="Stieglmeier M."/>
            <person name="Klingl A."/>
            <person name="Woyke T."/>
            <person name="Ryan C.M."/>
            <person name="Banfield J.F."/>
        </authorList>
    </citation>
    <scope>NUCLEOTIDE SEQUENCE [LARGE SCALE GENOMIC DNA]</scope>
</reference>
<protein>
    <submittedName>
        <fullName evidence="1">Uncharacterized protein</fullName>
    </submittedName>
</protein>
<accession>A0A2M8KXX7</accession>
<sequence>MKMNEERELILQNVQEVLQNAPCISSARIYGSWLYNELSVDMDVAVIVESNFGIVDAEHYRTLRDIRRSLTEKTGQDTDLVPHTVDEFVDRNSPLWYPRYNPSLVFGRDIKGVFRVTPISTAVHRFSFADLTAYVLHDNRTICRRQLVRSFNGEEGRIFVSKLLHGPGNALTYQACRLRTDYVIPPSNLEGCFEAFDRFYGVDSTTAIDFLSACKKSIDFERGVLLMNWYESLFNLVIHGDQFKADYQSLCHTLRSR</sequence>
<dbReference type="AlphaFoldDB" id="A0A2M8KXX7"/>
<dbReference type="EMBL" id="PFEF01000003">
    <property type="protein sequence ID" value="PJE64743.1"/>
    <property type="molecule type" value="Genomic_DNA"/>
</dbReference>
<name>A0A2M8KXX7_9BACT</name>
<comment type="caution">
    <text evidence="1">The sequence shown here is derived from an EMBL/GenBank/DDBJ whole genome shotgun (WGS) entry which is preliminary data.</text>
</comment>
<organism evidence="1 2">
    <name type="scientific">Candidatus Ryanbacteria bacterium CG10_big_fil_rev_8_21_14_0_10_43_42</name>
    <dbReference type="NCBI Taxonomy" id="1974864"/>
    <lineage>
        <taxon>Bacteria</taxon>
        <taxon>Candidatus Ryaniibacteriota</taxon>
    </lineage>
</organism>
<dbReference type="Proteomes" id="UP000229098">
    <property type="component" value="Unassembled WGS sequence"/>
</dbReference>
<evidence type="ECO:0000313" key="1">
    <source>
        <dbReference type="EMBL" id="PJE64743.1"/>
    </source>
</evidence>
<proteinExistence type="predicted"/>
<evidence type="ECO:0000313" key="2">
    <source>
        <dbReference type="Proteomes" id="UP000229098"/>
    </source>
</evidence>